<dbReference type="EMBL" id="JAELYA010000002">
    <property type="protein sequence ID" value="MBO3274698.1"/>
    <property type="molecule type" value="Genomic_DNA"/>
</dbReference>
<organism evidence="1 2">
    <name type="scientific">Pseudomonas schmalbachii</name>
    <dbReference type="NCBI Taxonomy" id="2816993"/>
    <lineage>
        <taxon>Bacteria</taxon>
        <taxon>Pseudomonadati</taxon>
        <taxon>Pseudomonadota</taxon>
        <taxon>Gammaproteobacteria</taxon>
        <taxon>Pseudomonadales</taxon>
        <taxon>Pseudomonadaceae</taxon>
        <taxon>Pseudomonas</taxon>
    </lineage>
</organism>
<proteinExistence type="predicted"/>
<sequence length="68" mass="7602">MSDTRPRMFAFKNYAYAREDAAAFVASEGRIHGAQLERAWQDYLVSSEPGSRLEQDSFALEVLVGSAM</sequence>
<keyword evidence="2" id="KW-1185">Reference proteome</keyword>
<gene>
    <name evidence="1" type="ORF">JFY56_05650</name>
</gene>
<dbReference type="Pfam" id="PF09498">
    <property type="entry name" value="DUF2388"/>
    <property type="match status" value="1"/>
</dbReference>
<name>A0ABS3TM22_9PSED</name>
<dbReference type="Proteomes" id="UP000669060">
    <property type="component" value="Unassembled WGS sequence"/>
</dbReference>
<accession>A0ABS3TM22</accession>
<dbReference type="InterPro" id="IPR012661">
    <property type="entry name" value="CHP02448"/>
</dbReference>
<reference evidence="1 2" key="1">
    <citation type="submission" date="2020-12" db="EMBL/GenBank/DDBJ databases">
        <title>Pseudomonas schmalbachii sp. nov. isolated from millipede gut.</title>
        <authorList>
            <person name="Shelomi M."/>
        </authorList>
    </citation>
    <scope>NUCLEOTIDE SEQUENCE [LARGE SCALE GENOMIC DNA]</scope>
    <source>
        <strain evidence="1 2">Milli4</strain>
    </source>
</reference>
<evidence type="ECO:0000313" key="1">
    <source>
        <dbReference type="EMBL" id="MBO3274698.1"/>
    </source>
</evidence>
<dbReference type="RefSeq" id="WP_208312556.1">
    <property type="nucleotide sequence ID" value="NZ_JAELYA010000002.1"/>
</dbReference>
<evidence type="ECO:0000313" key="2">
    <source>
        <dbReference type="Proteomes" id="UP000669060"/>
    </source>
</evidence>
<protein>
    <submittedName>
        <fullName evidence="1">DUF2388 domain-containing protein</fullName>
    </submittedName>
</protein>
<comment type="caution">
    <text evidence="1">The sequence shown here is derived from an EMBL/GenBank/DDBJ whole genome shotgun (WGS) entry which is preliminary data.</text>
</comment>